<comment type="similarity">
    <text evidence="1">Belongs to the GPN-loop GTPase family.</text>
</comment>
<name>A0A0A2X979_THEFI</name>
<evidence type="ECO:0000256" key="4">
    <source>
        <dbReference type="ARBA" id="ARBA00023134"/>
    </source>
</evidence>
<dbReference type="GO" id="GO:0005525">
    <property type="term" value="F:GTP binding"/>
    <property type="evidence" value="ECO:0007669"/>
    <property type="project" value="UniProtKB-KW"/>
</dbReference>
<dbReference type="InterPro" id="IPR004130">
    <property type="entry name" value="Gpn"/>
</dbReference>
<reference evidence="5 6" key="1">
    <citation type="journal article" date="2015" name="Genome Announc.">
        <title>Draft Genome Sequence of the Thermophile Thermus filiformis ATCC 43280, Producer of Carotenoid-(Di)glucoside-Branched Fatty Acid (Di)esters and Source of Hyperthermostable Enzymes of Biotechnological Interest.</title>
        <authorList>
            <person name="Mandelli F."/>
            <person name="Oliveira Ramires B."/>
            <person name="Couger M.B."/>
            <person name="Paixao D.A."/>
            <person name="Camilo C.M."/>
            <person name="Polikarpov I."/>
            <person name="Prade R."/>
            <person name="Riano-Pachon D.M."/>
            <person name="Squina F.M."/>
        </authorList>
    </citation>
    <scope>NUCLEOTIDE SEQUENCE [LARGE SCALE GENOMIC DNA]</scope>
    <source>
        <strain evidence="5 6">ATCC 43280</strain>
    </source>
</reference>
<dbReference type="Gene3D" id="3.40.50.300">
    <property type="entry name" value="P-loop containing nucleotide triphosphate hydrolases"/>
    <property type="match status" value="1"/>
</dbReference>
<dbReference type="CDD" id="cd00882">
    <property type="entry name" value="Ras_like_GTPase"/>
    <property type="match status" value="1"/>
</dbReference>
<dbReference type="EMBL" id="JPSL02000040">
    <property type="protein sequence ID" value="KGQ21724.1"/>
    <property type="molecule type" value="Genomic_DNA"/>
</dbReference>
<keyword evidence="6" id="KW-1185">Reference proteome</keyword>
<comment type="caution">
    <text evidence="5">The sequence shown here is derived from an EMBL/GenBank/DDBJ whole genome shotgun (WGS) entry which is preliminary data.</text>
</comment>
<keyword evidence="4" id="KW-0342">GTP-binding</keyword>
<evidence type="ECO:0000256" key="1">
    <source>
        <dbReference type="ARBA" id="ARBA00005290"/>
    </source>
</evidence>
<keyword evidence="2" id="KW-0547">Nucleotide-binding</keyword>
<dbReference type="PANTHER" id="PTHR42708">
    <property type="entry name" value="ATP/GTP-BINDING PROTEIN-RELATED"/>
    <property type="match status" value="1"/>
</dbReference>
<evidence type="ECO:0000313" key="6">
    <source>
        <dbReference type="Proteomes" id="UP000030364"/>
    </source>
</evidence>
<dbReference type="RefSeq" id="WP_038064875.1">
    <property type="nucleotide sequence ID" value="NZ_JPSL02000040.1"/>
</dbReference>
<dbReference type="GO" id="GO:0016787">
    <property type="term" value="F:hydrolase activity"/>
    <property type="evidence" value="ECO:0007669"/>
    <property type="project" value="UniProtKB-KW"/>
</dbReference>
<dbReference type="AlphaFoldDB" id="A0A0A2X979"/>
<proteinExistence type="inferred from homology"/>
<organism evidence="5 6">
    <name type="scientific">Thermus filiformis</name>
    <dbReference type="NCBI Taxonomy" id="276"/>
    <lineage>
        <taxon>Bacteria</taxon>
        <taxon>Thermotogati</taxon>
        <taxon>Deinococcota</taxon>
        <taxon>Deinococci</taxon>
        <taxon>Thermales</taxon>
        <taxon>Thermaceae</taxon>
        <taxon>Thermus</taxon>
    </lineage>
</organism>
<dbReference type="SUPFAM" id="SSF52540">
    <property type="entry name" value="P-loop containing nucleoside triphosphate hydrolases"/>
    <property type="match status" value="1"/>
</dbReference>
<evidence type="ECO:0000256" key="2">
    <source>
        <dbReference type="ARBA" id="ARBA00022741"/>
    </source>
</evidence>
<keyword evidence="3" id="KW-0378">Hydrolase</keyword>
<dbReference type="PANTHER" id="PTHR42708:SF1">
    <property type="entry name" value="GLIDING MOTILITY PROTEIN MGLA"/>
    <property type="match status" value="1"/>
</dbReference>
<dbReference type="Pfam" id="PF03029">
    <property type="entry name" value="ATP_bind_1"/>
    <property type="match status" value="1"/>
</dbReference>
<dbReference type="STRING" id="276.THFILI_11970"/>
<evidence type="ECO:0000313" key="5">
    <source>
        <dbReference type="EMBL" id="KGQ21724.1"/>
    </source>
</evidence>
<dbReference type="InterPro" id="IPR027417">
    <property type="entry name" value="P-loop_NTPase"/>
</dbReference>
<dbReference type="Proteomes" id="UP000030364">
    <property type="component" value="Unassembled WGS sequence"/>
</dbReference>
<gene>
    <name evidence="5" type="ORF">THFILI_11970</name>
</gene>
<evidence type="ECO:0000256" key="3">
    <source>
        <dbReference type="ARBA" id="ARBA00022801"/>
    </source>
</evidence>
<dbReference type="InterPro" id="IPR052705">
    <property type="entry name" value="Gliding_Motility_GTPase"/>
</dbReference>
<dbReference type="PATRIC" id="fig|276.5.peg.1466"/>
<accession>A0A0A2X979</accession>
<protein>
    <submittedName>
        <fullName evidence="5">GTPase</fullName>
    </submittedName>
</protein>
<sequence length="180" mass="19652">MSERQVRPLKLVVAGPVGAGKTTFIGSLSEIPVVETDELATEEIGKERTTVALDYGKLTLDGVPIHLFGTPGQARFAFMWDVLVEGALGFVLLVAGDRPQDFPQARFVLEYLTSRHPVPFVVGVTKQDLPKVWAPEDVALYFDLPPHQVVGMNATSPTSATLALIRVLELVTGEKWQGVW</sequence>